<dbReference type="FunFam" id="3.40.1030.10:FF:000003">
    <property type="entry name" value="Pyrimidine-nucleoside phosphorylase"/>
    <property type="match status" value="1"/>
</dbReference>
<dbReference type="Proteomes" id="UP000237865">
    <property type="component" value="Unassembled WGS sequence"/>
</dbReference>
<comment type="subunit">
    <text evidence="2">Homodimer.</text>
</comment>
<dbReference type="GO" id="GO:0006213">
    <property type="term" value="P:pyrimidine nucleoside metabolic process"/>
    <property type="evidence" value="ECO:0007669"/>
    <property type="project" value="InterPro"/>
</dbReference>
<dbReference type="InterPro" id="IPR036566">
    <property type="entry name" value="PYNP-like_C_sf"/>
</dbReference>
<reference evidence="8 9" key="1">
    <citation type="submission" date="2017-11" db="EMBL/GenBank/DDBJ databases">
        <title>Genome sequence of Entomoplasma lucivorax PIPN-2 (ATCC 49196).</title>
        <authorList>
            <person name="Lo W.-S."/>
            <person name="Gasparich G.E."/>
            <person name="Kuo C.-H."/>
        </authorList>
    </citation>
    <scope>NUCLEOTIDE SEQUENCE [LARGE SCALE GENOMIC DNA]</scope>
    <source>
        <strain evidence="8 9">PIPN-2</strain>
    </source>
</reference>
<dbReference type="InterPro" id="IPR036320">
    <property type="entry name" value="Glycosyl_Trfase_fam3_N_dom_sf"/>
</dbReference>
<evidence type="ECO:0000313" key="9">
    <source>
        <dbReference type="Proteomes" id="UP000237865"/>
    </source>
</evidence>
<dbReference type="GO" id="GO:0005829">
    <property type="term" value="C:cytosol"/>
    <property type="evidence" value="ECO:0007669"/>
    <property type="project" value="TreeGrafter"/>
</dbReference>
<dbReference type="NCBIfam" id="TIGR02644">
    <property type="entry name" value="Y_phosphoryl"/>
    <property type="match status" value="1"/>
</dbReference>
<accession>A0A2S5REQ5</accession>
<dbReference type="InterPro" id="IPR035902">
    <property type="entry name" value="Nuc_phospho_transferase"/>
</dbReference>
<dbReference type="Gene3D" id="3.90.1170.30">
    <property type="entry name" value="Pyrimidine nucleoside phosphorylase-like, C-terminal domain"/>
    <property type="match status" value="1"/>
</dbReference>
<dbReference type="PANTHER" id="PTHR10515:SF0">
    <property type="entry name" value="THYMIDINE PHOSPHORYLASE"/>
    <property type="match status" value="1"/>
</dbReference>
<evidence type="ECO:0000256" key="3">
    <source>
        <dbReference type="ARBA" id="ARBA00022676"/>
    </source>
</evidence>
<dbReference type="PANTHER" id="PTHR10515">
    <property type="entry name" value="THYMIDINE PHOSPHORYLASE"/>
    <property type="match status" value="1"/>
</dbReference>
<dbReference type="Pfam" id="PF07831">
    <property type="entry name" value="PYNP_C"/>
    <property type="match status" value="1"/>
</dbReference>
<protein>
    <submittedName>
        <fullName evidence="8">Thymidine phosphorylase</fullName>
    </submittedName>
</protein>
<dbReference type="RefSeq" id="WP_028126527.1">
    <property type="nucleotide sequence ID" value="NZ_PHNE01000001.1"/>
</dbReference>
<dbReference type="Gene3D" id="3.40.1030.10">
    <property type="entry name" value="Nucleoside phosphorylase/phosphoribosyltransferase catalytic domain"/>
    <property type="match status" value="1"/>
</dbReference>
<gene>
    <name evidence="8" type="primary">deoA</name>
    <name evidence="8" type="ORF">ELUCI_v1c00560</name>
</gene>
<evidence type="ECO:0000256" key="1">
    <source>
        <dbReference type="ARBA" id="ARBA00006915"/>
    </source>
</evidence>
<proteinExistence type="inferred from homology"/>
<evidence type="ECO:0000259" key="7">
    <source>
        <dbReference type="SMART" id="SM00941"/>
    </source>
</evidence>
<evidence type="ECO:0000256" key="6">
    <source>
        <dbReference type="ARBA" id="ARBA00056338"/>
    </source>
</evidence>
<sequence>MEYSFKNIITRKKEGKELAKPEIKWMVDAFLSGEVTDYQMAAFLASVYFKGMTPRETADLTGICFESGKTYDLSSIKGWKADKHSTGGVGDKISFIFSPLVASYGIKVAKLSGRALGSTGGTIDKLESIPGWKAELSEKEFIDVVEKTGLSIIGASANIAPADKKIYALRDAVEMVDSIPLIAASVMSKKLVIDADSIVLDVKVGSGAFMKDVPTAIALSKAMVEIGKAYNRKVVALITDMDKPLGRTIGNAIEIKEAWETLNGGGSHDVIEVSATAVAITLVKAGLFKTLDEAKASVMNKLKTGEAAHYLSDMIIAQGGDWSVMNNYDKNFSTKHHIEIKAEQDGYLKFVDAQQLGFLAIELGAGRKSKEDHMDHAAGIYLNKISDEKVKKGDVVMTLLTNKTPETNWDKMARTTFILVDKPFAEKTIKEIIE</sequence>
<dbReference type="SUPFAM" id="SSF52418">
    <property type="entry name" value="Nucleoside phosphorylase/phosphoribosyltransferase catalytic domain"/>
    <property type="match status" value="1"/>
</dbReference>
<dbReference type="InterPro" id="IPR000312">
    <property type="entry name" value="Glycosyl_Trfase_fam3"/>
</dbReference>
<dbReference type="NCBIfam" id="NF004490">
    <property type="entry name" value="PRK05820.1"/>
    <property type="match status" value="1"/>
</dbReference>
<dbReference type="InterPro" id="IPR000053">
    <property type="entry name" value="Thymidine/pyrmidine_PPase"/>
</dbReference>
<dbReference type="PROSITE" id="PS00647">
    <property type="entry name" value="THYMID_PHOSPHORYLASE"/>
    <property type="match status" value="1"/>
</dbReference>
<keyword evidence="3" id="KW-0328">Glycosyltransferase</keyword>
<dbReference type="InterPro" id="IPR018090">
    <property type="entry name" value="Pyrmidine_PPas_bac/euk"/>
</dbReference>
<dbReference type="Pfam" id="PF00591">
    <property type="entry name" value="Glycos_transf_3"/>
    <property type="match status" value="1"/>
</dbReference>
<keyword evidence="4" id="KW-0808">Transferase</keyword>
<dbReference type="InterPro" id="IPR017459">
    <property type="entry name" value="Glycosyl_Trfase_fam3_N_dom"/>
</dbReference>
<evidence type="ECO:0000256" key="5">
    <source>
        <dbReference type="ARBA" id="ARBA00048550"/>
    </source>
</evidence>
<dbReference type="PIRSF" id="PIRSF000478">
    <property type="entry name" value="TP_PyNP"/>
    <property type="match status" value="1"/>
</dbReference>
<dbReference type="InterPro" id="IPR017872">
    <property type="entry name" value="Pyrmidine_PPase_CS"/>
</dbReference>
<dbReference type="SUPFAM" id="SSF47648">
    <property type="entry name" value="Nucleoside phosphorylase/phosphoribosyltransferase N-terminal domain"/>
    <property type="match status" value="1"/>
</dbReference>
<keyword evidence="9" id="KW-1185">Reference proteome</keyword>
<dbReference type="EMBL" id="PHNE01000001">
    <property type="protein sequence ID" value="PPE05768.1"/>
    <property type="molecule type" value="Genomic_DNA"/>
</dbReference>
<evidence type="ECO:0000256" key="4">
    <source>
        <dbReference type="ARBA" id="ARBA00022679"/>
    </source>
</evidence>
<dbReference type="Pfam" id="PF02885">
    <property type="entry name" value="Glycos_trans_3N"/>
    <property type="match status" value="1"/>
</dbReference>
<comment type="function">
    <text evidence="6">The enzymes which catalyze the reversible phosphorolysis of pyrimidine nucleosides are involved in the degradation of these compounds and in their utilization as carbon and energy sources, or in the rescue of pyrimidine bases for nucleotide synthesis.</text>
</comment>
<comment type="similarity">
    <text evidence="1">Belongs to the thymidine/pyrimidine-nucleoside phosphorylase family.</text>
</comment>
<dbReference type="SUPFAM" id="SSF54680">
    <property type="entry name" value="Pyrimidine nucleoside phosphorylase C-terminal domain"/>
    <property type="match status" value="1"/>
</dbReference>
<comment type="caution">
    <text evidence="8">The sequence shown here is derived from an EMBL/GenBank/DDBJ whole genome shotgun (WGS) entry which is preliminary data.</text>
</comment>
<name>A0A2S5REQ5_9MOLU</name>
<dbReference type="Gene3D" id="1.20.970.10">
    <property type="entry name" value="Transferase, Pyrimidine Nucleoside Phosphorylase, Chain C"/>
    <property type="match status" value="1"/>
</dbReference>
<evidence type="ECO:0000256" key="2">
    <source>
        <dbReference type="ARBA" id="ARBA00011738"/>
    </source>
</evidence>
<dbReference type="GO" id="GO:0009032">
    <property type="term" value="F:thymidine phosphorylase activity"/>
    <property type="evidence" value="ECO:0007669"/>
    <property type="project" value="UniProtKB-EC"/>
</dbReference>
<comment type="catalytic activity">
    <reaction evidence="5">
        <text>thymidine + phosphate = 2-deoxy-alpha-D-ribose 1-phosphate + thymine</text>
        <dbReference type="Rhea" id="RHEA:16037"/>
        <dbReference type="ChEBI" id="CHEBI:17748"/>
        <dbReference type="ChEBI" id="CHEBI:17821"/>
        <dbReference type="ChEBI" id="CHEBI:43474"/>
        <dbReference type="ChEBI" id="CHEBI:57259"/>
        <dbReference type="EC" id="2.4.2.4"/>
    </reaction>
</comment>
<dbReference type="SMART" id="SM00941">
    <property type="entry name" value="PYNP_C"/>
    <property type="match status" value="1"/>
</dbReference>
<dbReference type="GO" id="GO:0006206">
    <property type="term" value="P:pyrimidine nucleobase metabolic process"/>
    <property type="evidence" value="ECO:0007669"/>
    <property type="project" value="InterPro"/>
</dbReference>
<organism evidence="8 9">
    <name type="scientific">Williamsoniiplasma lucivorax</name>
    <dbReference type="NCBI Taxonomy" id="209274"/>
    <lineage>
        <taxon>Bacteria</taxon>
        <taxon>Bacillati</taxon>
        <taxon>Mycoplasmatota</taxon>
        <taxon>Mollicutes</taxon>
        <taxon>Entomoplasmatales</taxon>
        <taxon>Williamsoniiplasma</taxon>
    </lineage>
</organism>
<dbReference type="InterPro" id="IPR013102">
    <property type="entry name" value="PYNP_C"/>
</dbReference>
<dbReference type="STRING" id="1399797.GCA_000518285_00584"/>
<dbReference type="AlphaFoldDB" id="A0A2S5REQ5"/>
<evidence type="ECO:0000313" key="8">
    <source>
        <dbReference type="EMBL" id="PPE05768.1"/>
    </source>
</evidence>
<feature type="domain" description="Pyrimidine nucleoside phosphorylase C-terminal" evidence="7">
    <location>
        <begin position="347"/>
        <end position="420"/>
    </location>
</feature>
<dbReference type="GO" id="GO:0004645">
    <property type="term" value="F:1,4-alpha-oligoglucan phosphorylase activity"/>
    <property type="evidence" value="ECO:0007669"/>
    <property type="project" value="InterPro"/>
</dbReference>